<keyword evidence="1" id="KW-0472">Membrane</keyword>
<dbReference type="RefSeq" id="WP_311037809.1">
    <property type="nucleotide sequence ID" value="NZ_CP117522.1"/>
</dbReference>
<accession>A0ABY9V396</accession>
<keyword evidence="1" id="KW-1133">Transmembrane helix</keyword>
<proteinExistence type="predicted"/>
<sequence length="197" mass="22487">MDRFLERASELTGAKLASATWCQLAAPIPTPPQDVHKASGGGRLRQRRKPLPYFLTGCATILFFPLLLITLLDGVTSQQIKQRKHKKNAIRARKAEFPRLGLDRAFDGNWNATAGQLLLAWYSQAPDPERLIAAMDEKVALLAAPSRWWYRGRPKHLRVVAEFPTVLARCRIPDFADDDVRRFWLHFLRRIMDQSEG</sequence>
<dbReference type="Proteomes" id="UP001305606">
    <property type="component" value="Chromosome"/>
</dbReference>
<keyword evidence="1" id="KW-0812">Transmembrane</keyword>
<protein>
    <submittedName>
        <fullName evidence="2">Uncharacterized protein</fullName>
    </submittedName>
</protein>
<gene>
    <name evidence="2" type="ORF">PS467_29830</name>
</gene>
<evidence type="ECO:0000313" key="3">
    <source>
        <dbReference type="Proteomes" id="UP001305606"/>
    </source>
</evidence>
<name>A0ABY9V396_9ACTN</name>
<dbReference type="EMBL" id="CP117522">
    <property type="protein sequence ID" value="WNE99233.1"/>
    <property type="molecule type" value="Genomic_DNA"/>
</dbReference>
<organism evidence="2 3">
    <name type="scientific">Streptomyces luomodiensis</name>
    <dbReference type="NCBI Taxonomy" id="3026192"/>
    <lineage>
        <taxon>Bacteria</taxon>
        <taxon>Bacillati</taxon>
        <taxon>Actinomycetota</taxon>
        <taxon>Actinomycetes</taxon>
        <taxon>Kitasatosporales</taxon>
        <taxon>Streptomycetaceae</taxon>
        <taxon>Streptomyces</taxon>
    </lineage>
</organism>
<evidence type="ECO:0000256" key="1">
    <source>
        <dbReference type="SAM" id="Phobius"/>
    </source>
</evidence>
<reference evidence="2 3" key="1">
    <citation type="submission" date="2023-02" db="EMBL/GenBank/DDBJ databases">
        <title>Streptomyces sp. SCA4-21 with antifungal activity against Fusarium oxysporum f. sp. cubense, Streptomyces sp. SCA2-17 with antifungal activity against Fusarium oxysporum f. sp. cubense.</title>
        <authorList>
            <person name="Qi D."/>
        </authorList>
    </citation>
    <scope>NUCLEOTIDE SEQUENCE [LARGE SCALE GENOMIC DNA]</scope>
    <source>
        <strain evidence="2 3">SCA4-21</strain>
    </source>
</reference>
<evidence type="ECO:0000313" key="2">
    <source>
        <dbReference type="EMBL" id="WNE99233.1"/>
    </source>
</evidence>
<keyword evidence="3" id="KW-1185">Reference proteome</keyword>
<feature type="transmembrane region" description="Helical" evidence="1">
    <location>
        <begin position="53"/>
        <end position="72"/>
    </location>
</feature>